<proteinExistence type="predicted"/>
<accession>A0ABY4QNS8</accession>
<dbReference type="RefSeq" id="WP_219069897.1">
    <property type="nucleotide sequence ID" value="NZ_CAJUXY010000068.1"/>
</dbReference>
<dbReference type="GO" id="GO:0016787">
    <property type="term" value="F:hydrolase activity"/>
    <property type="evidence" value="ECO:0007669"/>
    <property type="project" value="UniProtKB-KW"/>
</dbReference>
<dbReference type="InterPro" id="IPR013094">
    <property type="entry name" value="AB_hydrolase_3"/>
</dbReference>
<protein>
    <submittedName>
        <fullName evidence="3">Alpha/beta hydrolase</fullName>
    </submittedName>
</protein>
<dbReference type="Pfam" id="PF07859">
    <property type="entry name" value="Abhydrolase_3"/>
    <property type="match status" value="1"/>
</dbReference>
<evidence type="ECO:0000313" key="4">
    <source>
        <dbReference type="Proteomes" id="UP001056610"/>
    </source>
</evidence>
<evidence type="ECO:0000256" key="1">
    <source>
        <dbReference type="ARBA" id="ARBA00022801"/>
    </source>
</evidence>
<evidence type="ECO:0000259" key="2">
    <source>
        <dbReference type="Pfam" id="PF07859"/>
    </source>
</evidence>
<organism evidence="3 4">
    <name type="scientific">Candidatus Mycobacterium methanotrophicum</name>
    <dbReference type="NCBI Taxonomy" id="2943498"/>
    <lineage>
        <taxon>Bacteria</taxon>
        <taxon>Bacillati</taxon>
        <taxon>Actinomycetota</taxon>
        <taxon>Actinomycetes</taxon>
        <taxon>Mycobacteriales</taxon>
        <taxon>Mycobacteriaceae</taxon>
        <taxon>Mycobacterium</taxon>
    </lineage>
</organism>
<gene>
    <name evidence="3" type="ORF">M5I08_02650</name>
</gene>
<evidence type="ECO:0000313" key="3">
    <source>
        <dbReference type="EMBL" id="UQX11439.1"/>
    </source>
</evidence>
<dbReference type="PANTHER" id="PTHR48081">
    <property type="entry name" value="AB HYDROLASE SUPERFAMILY PROTEIN C4A8.06C"/>
    <property type="match status" value="1"/>
</dbReference>
<keyword evidence="1 3" id="KW-0378">Hydrolase</keyword>
<reference evidence="3" key="1">
    <citation type="submission" date="2022-05" db="EMBL/GenBank/DDBJ databases">
        <title>A methanotrophic Mycobacterium dominates a cave microbial ecosystem.</title>
        <authorList>
            <person name="Van Spanning R.J.M."/>
            <person name="Guan Q."/>
            <person name="Melkonian C."/>
            <person name="Gallant J."/>
            <person name="Polerecky L."/>
            <person name="Flot J.-F."/>
            <person name="Brandt B.W."/>
            <person name="Braster M."/>
            <person name="Iturbe Espinoza P."/>
            <person name="Aerts J."/>
            <person name="Meima-Franke M."/>
            <person name="Piersma S.R."/>
            <person name="Bunduc C."/>
            <person name="Ummels R."/>
            <person name="Pain A."/>
            <person name="Fleming E.J."/>
            <person name="van der Wel N."/>
            <person name="Gherman V.D."/>
            <person name="Sarbu S.M."/>
            <person name="Bodelier P.L.E."/>
            <person name="Bitter W."/>
        </authorList>
    </citation>
    <scope>NUCLEOTIDE SEQUENCE</scope>
    <source>
        <strain evidence="3">Sulfur Cave</strain>
    </source>
</reference>
<sequence length="328" mass="35431">MSKKAFSEPVPVSGGGIAPSGAEPRDIPLVQFIQKLTGPVLTHLPAPLLKRVLRGMRQERPPKAIGARVDVTQSSHDGVAVTWLAHPHHPAGVVVYLPGGLYVAGPVAPQWKWLAEIQRRTGLAAATVCYRKPPEHPHPAALDDAVAVIASLHRSGELAEGRWVLAGDSAGGHLALAACQRLRDTGGPMPAGLLLTAPLVDMEFAYPQTAAAIKADPTSTEATFWWGFKLYANGTPLDDPTLSPINAPLNGLPPVHLNVGTRDLFLFDNRRLRDALQHAGVELAYIEQQDAKHAYPLRTHTPEAQWTIHDQVRWLQDVIARTTPQLGC</sequence>
<dbReference type="EMBL" id="CP097320">
    <property type="protein sequence ID" value="UQX11439.1"/>
    <property type="molecule type" value="Genomic_DNA"/>
</dbReference>
<dbReference type="PANTHER" id="PTHR48081:SF8">
    <property type="entry name" value="ALPHA_BETA HYDROLASE FOLD-3 DOMAIN-CONTAINING PROTEIN-RELATED"/>
    <property type="match status" value="1"/>
</dbReference>
<feature type="domain" description="Alpha/beta hydrolase fold-3" evidence="2">
    <location>
        <begin position="94"/>
        <end position="295"/>
    </location>
</feature>
<dbReference type="InterPro" id="IPR050300">
    <property type="entry name" value="GDXG_lipolytic_enzyme"/>
</dbReference>
<name>A0ABY4QNS8_9MYCO</name>
<dbReference type="Proteomes" id="UP001056610">
    <property type="component" value="Chromosome"/>
</dbReference>
<keyword evidence="4" id="KW-1185">Reference proteome</keyword>